<dbReference type="PANTHER" id="PTHR18964">
    <property type="entry name" value="ROK (REPRESSOR, ORF, KINASE) FAMILY"/>
    <property type="match status" value="1"/>
</dbReference>
<organism evidence="2 3">
    <name type="scientific">Bradyrhizobium rifense</name>
    <dbReference type="NCBI Taxonomy" id="515499"/>
    <lineage>
        <taxon>Bacteria</taxon>
        <taxon>Pseudomonadati</taxon>
        <taxon>Pseudomonadota</taxon>
        <taxon>Alphaproteobacteria</taxon>
        <taxon>Hyphomicrobiales</taxon>
        <taxon>Nitrobacteraceae</taxon>
        <taxon>Bradyrhizobium</taxon>
    </lineage>
</organism>
<keyword evidence="3" id="KW-1185">Reference proteome</keyword>
<dbReference type="InterPro" id="IPR036388">
    <property type="entry name" value="WH-like_DNA-bd_sf"/>
</dbReference>
<gene>
    <name evidence="2" type="ORF">FXB40_07685</name>
</gene>
<dbReference type="AlphaFoldDB" id="A0A5D3KP10"/>
<accession>A0A5D3KP10</accession>
<dbReference type="PANTHER" id="PTHR18964:SF149">
    <property type="entry name" value="BIFUNCTIONAL UDP-N-ACETYLGLUCOSAMINE 2-EPIMERASE_N-ACETYLMANNOSAMINE KINASE"/>
    <property type="match status" value="1"/>
</dbReference>
<dbReference type="SUPFAM" id="SSF53067">
    <property type="entry name" value="Actin-like ATPase domain"/>
    <property type="match status" value="1"/>
</dbReference>
<comment type="similarity">
    <text evidence="1">Belongs to the ROK (NagC/XylR) family.</text>
</comment>
<dbReference type="InterPro" id="IPR000600">
    <property type="entry name" value="ROK"/>
</dbReference>
<proteinExistence type="inferred from homology"/>
<dbReference type="OrthoDB" id="37575at2"/>
<dbReference type="Pfam" id="PF13412">
    <property type="entry name" value="HTH_24"/>
    <property type="match status" value="1"/>
</dbReference>
<name>A0A5D3KP10_9BRAD</name>
<protein>
    <submittedName>
        <fullName evidence="2">ROK family transcriptional regulator</fullName>
    </submittedName>
</protein>
<sequence length="388" mass="40842">MRLVVERLLRDRSVSRAEIARSTGLSKQTISEVMRDLERDGWVHEDGQIQGSVGRSAVTYALRPDAAFVLGIDLGGTKLHVALADLHGEIVAESIEPTSSDGGAAVVTQIERMKDALLQQASVSAQRLRGGVMGSPGMVDPASGSIVIAPNIPGLDSLDVRAALRERLGIDIAIENDVNLAAIGEHWRGNSRKARSFAFVAVGTGIGMGIFSDGYLVRGARGAAGEIAYLPLGGDPFDARGLRYGTLETAIGSVGIIERYVGLGGSPGSTVRDVFDRLDIEEAARITIDEVSRILTTAILAVHSILDSEIIILGGSIGARPELKLRIDEHLGRCMREPVRIELSTLGNRATLIGAIGSALDLVHRSLFGIGRDAGPLALPVSAADVAA</sequence>
<dbReference type="SUPFAM" id="SSF46785">
    <property type="entry name" value="Winged helix' DNA-binding domain"/>
    <property type="match status" value="1"/>
</dbReference>
<comment type="caution">
    <text evidence="2">The sequence shown here is derived from an EMBL/GenBank/DDBJ whole genome shotgun (WGS) entry which is preliminary data.</text>
</comment>
<dbReference type="Gene3D" id="3.30.420.40">
    <property type="match status" value="2"/>
</dbReference>
<evidence type="ECO:0000313" key="2">
    <source>
        <dbReference type="EMBL" id="TYL97924.1"/>
    </source>
</evidence>
<evidence type="ECO:0000256" key="1">
    <source>
        <dbReference type="ARBA" id="ARBA00006479"/>
    </source>
</evidence>
<evidence type="ECO:0000313" key="3">
    <source>
        <dbReference type="Proteomes" id="UP000324758"/>
    </source>
</evidence>
<dbReference type="Gene3D" id="1.10.10.10">
    <property type="entry name" value="Winged helix-like DNA-binding domain superfamily/Winged helix DNA-binding domain"/>
    <property type="match status" value="1"/>
</dbReference>
<dbReference type="InterPro" id="IPR036390">
    <property type="entry name" value="WH_DNA-bd_sf"/>
</dbReference>
<dbReference type="InterPro" id="IPR043129">
    <property type="entry name" value="ATPase_NBD"/>
</dbReference>
<dbReference type="Pfam" id="PF00480">
    <property type="entry name" value="ROK"/>
    <property type="match status" value="1"/>
</dbReference>
<reference evidence="2 3" key="1">
    <citation type="submission" date="2019-08" db="EMBL/GenBank/DDBJ databases">
        <title>Bradyrhizobium hipponensis sp. nov., a rhizobium isolated from a Lupinus angustifolius root nodule in Tunisia.</title>
        <authorList>
            <person name="Off K."/>
            <person name="Rejili M."/>
            <person name="Mars M."/>
            <person name="Brachmann A."/>
            <person name="Marin M."/>
        </authorList>
    </citation>
    <scope>NUCLEOTIDE SEQUENCE [LARGE SCALE GENOMIC DNA]</scope>
    <source>
        <strain evidence="2 3">CTAW71</strain>
    </source>
</reference>
<dbReference type="EMBL" id="VSSS01000014">
    <property type="protein sequence ID" value="TYL97924.1"/>
    <property type="molecule type" value="Genomic_DNA"/>
</dbReference>
<dbReference type="Proteomes" id="UP000324758">
    <property type="component" value="Unassembled WGS sequence"/>
</dbReference>